<dbReference type="GeneID" id="37011316"/>
<dbReference type="AlphaFoldDB" id="A0A316U739"/>
<keyword evidence="4" id="KW-1185">Reference proteome</keyword>
<proteinExistence type="predicted"/>
<evidence type="ECO:0000256" key="1">
    <source>
        <dbReference type="SAM" id="MobiDB-lite"/>
    </source>
</evidence>
<reference evidence="3 4" key="1">
    <citation type="journal article" date="2018" name="Mol. Biol. Evol.">
        <title>Broad Genomic Sampling Reveals a Smut Pathogenic Ancestry of the Fungal Clade Ustilaginomycotina.</title>
        <authorList>
            <person name="Kijpornyongpan T."/>
            <person name="Mondo S.J."/>
            <person name="Barry K."/>
            <person name="Sandor L."/>
            <person name="Lee J."/>
            <person name="Lipzen A."/>
            <person name="Pangilinan J."/>
            <person name="LaButti K."/>
            <person name="Hainaut M."/>
            <person name="Henrissat B."/>
            <person name="Grigoriev I.V."/>
            <person name="Spatafora J.W."/>
            <person name="Aime M.C."/>
        </authorList>
    </citation>
    <scope>NUCLEOTIDE SEQUENCE [LARGE SCALE GENOMIC DNA]</scope>
    <source>
        <strain evidence="3 4">MCA 4718</strain>
    </source>
</reference>
<feature type="region of interest" description="Disordered" evidence="1">
    <location>
        <begin position="84"/>
        <end position="118"/>
    </location>
</feature>
<sequence length="118" mass="12657">MVAKRMVSLVPGKRIGEGRVAATMVCMVLVLVLGLGVSGSRVVLLDFSAQWRRGQRCFPGALFPCAAASHLPFRLDAVRRRRPLARTPCPSSPAALRQSYTRLPHPPSKALAPAALTA</sequence>
<feature type="transmembrane region" description="Helical" evidence="2">
    <location>
        <begin position="20"/>
        <end position="44"/>
    </location>
</feature>
<dbReference type="RefSeq" id="XP_025348236.1">
    <property type="nucleotide sequence ID" value="XM_025489582.1"/>
</dbReference>
<accession>A0A316U739</accession>
<keyword evidence="2" id="KW-0812">Transmembrane</keyword>
<protein>
    <submittedName>
        <fullName evidence="3">Uncharacterized protein</fullName>
    </submittedName>
</protein>
<organism evidence="3 4">
    <name type="scientific">Pseudomicrostroma glucosiphilum</name>
    <dbReference type="NCBI Taxonomy" id="1684307"/>
    <lineage>
        <taxon>Eukaryota</taxon>
        <taxon>Fungi</taxon>
        <taxon>Dikarya</taxon>
        <taxon>Basidiomycota</taxon>
        <taxon>Ustilaginomycotina</taxon>
        <taxon>Exobasidiomycetes</taxon>
        <taxon>Microstromatales</taxon>
        <taxon>Microstromatales incertae sedis</taxon>
        <taxon>Pseudomicrostroma</taxon>
    </lineage>
</organism>
<evidence type="ECO:0000313" key="3">
    <source>
        <dbReference type="EMBL" id="PWN21076.1"/>
    </source>
</evidence>
<dbReference type="EMBL" id="KZ819326">
    <property type="protein sequence ID" value="PWN21076.1"/>
    <property type="molecule type" value="Genomic_DNA"/>
</dbReference>
<name>A0A316U739_9BASI</name>
<evidence type="ECO:0000256" key="2">
    <source>
        <dbReference type="SAM" id="Phobius"/>
    </source>
</evidence>
<keyword evidence="2" id="KW-1133">Transmembrane helix</keyword>
<dbReference type="Proteomes" id="UP000245942">
    <property type="component" value="Unassembled WGS sequence"/>
</dbReference>
<evidence type="ECO:0000313" key="4">
    <source>
        <dbReference type="Proteomes" id="UP000245942"/>
    </source>
</evidence>
<keyword evidence="2" id="KW-0472">Membrane</keyword>
<gene>
    <name evidence="3" type="ORF">BCV69DRAFT_183773</name>
</gene>